<evidence type="ECO:0008006" key="4">
    <source>
        <dbReference type="Google" id="ProtNLM"/>
    </source>
</evidence>
<dbReference type="InterPro" id="IPR049713">
    <property type="entry name" value="Pr6Pr-like"/>
</dbReference>
<gene>
    <name evidence="2" type="ORF">BK772_10740</name>
</gene>
<feature type="transmembrane region" description="Helical" evidence="1">
    <location>
        <begin position="80"/>
        <end position="98"/>
    </location>
</feature>
<dbReference type="AlphaFoldDB" id="A0A243GPI4"/>
<reference evidence="2 3" key="1">
    <citation type="submission" date="2016-10" db="EMBL/GenBank/DDBJ databases">
        <title>Comparative genomics of Bacillus thuringiensis reveals a path to pathogens against multiple invertebrate hosts.</title>
        <authorList>
            <person name="Zheng J."/>
            <person name="Gao Q."/>
            <person name="Liu H."/>
            <person name="Peng D."/>
            <person name="Ruan L."/>
            <person name="Sun M."/>
        </authorList>
    </citation>
    <scope>NUCLEOTIDE SEQUENCE [LARGE SCALE GENOMIC DNA]</scope>
    <source>
        <strain evidence="2">CTC</strain>
    </source>
</reference>
<name>A0A243GPI4_BACTF</name>
<feature type="transmembrane region" description="Helical" evidence="1">
    <location>
        <begin position="147"/>
        <end position="170"/>
    </location>
</feature>
<keyword evidence="1" id="KW-1133">Transmembrane helix</keyword>
<feature type="transmembrane region" description="Helical" evidence="1">
    <location>
        <begin position="39"/>
        <end position="59"/>
    </location>
</feature>
<dbReference type="Proteomes" id="UP000195030">
    <property type="component" value="Unassembled WGS sequence"/>
</dbReference>
<evidence type="ECO:0000313" key="3">
    <source>
        <dbReference type="Proteomes" id="UP000195030"/>
    </source>
</evidence>
<organism evidence="2 3">
    <name type="scientific">Bacillus thuringiensis subsp. finitimus</name>
    <dbReference type="NCBI Taxonomy" id="29337"/>
    <lineage>
        <taxon>Bacteria</taxon>
        <taxon>Bacillati</taxon>
        <taxon>Bacillota</taxon>
        <taxon>Bacilli</taxon>
        <taxon>Bacillales</taxon>
        <taxon>Bacillaceae</taxon>
        <taxon>Bacillus</taxon>
        <taxon>Bacillus cereus group</taxon>
    </lineage>
</organism>
<keyword evidence="1" id="KW-0812">Transmembrane</keyword>
<feature type="transmembrane region" description="Helical" evidence="1">
    <location>
        <begin position="7"/>
        <end position="24"/>
    </location>
</feature>
<dbReference type="RefSeq" id="WP_060630428.1">
    <property type="nucleotide sequence ID" value="NZ_NFEL01000040.1"/>
</dbReference>
<evidence type="ECO:0000256" key="1">
    <source>
        <dbReference type="SAM" id="Phobius"/>
    </source>
</evidence>
<dbReference type="EMBL" id="NFEL01000040">
    <property type="protein sequence ID" value="OUA09701.1"/>
    <property type="molecule type" value="Genomic_DNA"/>
</dbReference>
<evidence type="ECO:0000313" key="2">
    <source>
        <dbReference type="EMBL" id="OUA09701.1"/>
    </source>
</evidence>
<dbReference type="NCBIfam" id="NF038065">
    <property type="entry name" value="Pr6Pr"/>
    <property type="match status" value="1"/>
</dbReference>
<feature type="transmembrane region" description="Helical" evidence="1">
    <location>
        <begin position="197"/>
        <end position="217"/>
    </location>
</feature>
<protein>
    <recommendedName>
        <fullName evidence="4">Pr6Pr family membrane protein</fullName>
    </recommendedName>
</protein>
<keyword evidence="1" id="KW-0472">Membrane</keyword>
<accession>A0A243GPI4</accession>
<feature type="transmembrane region" description="Helical" evidence="1">
    <location>
        <begin position="118"/>
        <end position="135"/>
    </location>
</feature>
<sequence length="229" mass="26393">MIRNRVIALLFRIGSLIFALYGLLSRMGIQSGEMNFKIFMYYTIQSNFLALILFSILTIRTVKGLINDGKTGSAGYFPRFEMICVIDLLLTLIVYWVLLAPTTFTMGGSFYLWKFDNLAVHLITPILCLVDYFLFTESNHLKYRDVYYVLIYPLSYVAFATIAGLMGYVYNISPIDGKPVHYAYFFFDYDRIGAKSLVYIGGLIVFFLVLSHIMYLFDKKVYKPLVVSK</sequence>
<comment type="caution">
    <text evidence="2">The sequence shown here is derived from an EMBL/GenBank/DDBJ whole genome shotgun (WGS) entry which is preliminary data.</text>
</comment>
<proteinExistence type="predicted"/>